<evidence type="ECO:0000313" key="1">
    <source>
        <dbReference type="EMBL" id="RHD55314.1"/>
    </source>
</evidence>
<organism evidence="1 2">
    <name type="scientific">Collinsella intestinalis</name>
    <dbReference type="NCBI Taxonomy" id="147207"/>
    <lineage>
        <taxon>Bacteria</taxon>
        <taxon>Bacillati</taxon>
        <taxon>Actinomycetota</taxon>
        <taxon>Coriobacteriia</taxon>
        <taxon>Coriobacteriales</taxon>
        <taxon>Coriobacteriaceae</taxon>
        <taxon>Collinsella</taxon>
    </lineage>
</organism>
<reference evidence="1 2" key="1">
    <citation type="submission" date="2018-08" db="EMBL/GenBank/DDBJ databases">
        <title>A genome reference for cultivated species of the human gut microbiota.</title>
        <authorList>
            <person name="Zou Y."/>
            <person name="Xue W."/>
            <person name="Luo G."/>
        </authorList>
    </citation>
    <scope>NUCLEOTIDE SEQUENCE [LARGE SCALE GENOMIC DNA]</scope>
    <source>
        <strain evidence="1 2">AM30-5LB</strain>
    </source>
</reference>
<accession>A0A414FVN1</accession>
<gene>
    <name evidence="1" type="ORF">DW787_06320</name>
</gene>
<comment type="caution">
    <text evidence="1">The sequence shown here is derived from an EMBL/GenBank/DDBJ whole genome shotgun (WGS) entry which is preliminary data.</text>
</comment>
<sequence length="69" mass="7598">MVPPIFFAVPGLLASGAMEFAGLVRAGVSAQYILRSRRFAATDRLRETGGISRRDERQVGMMHPTKTTF</sequence>
<dbReference type="Proteomes" id="UP000286050">
    <property type="component" value="Unassembled WGS sequence"/>
</dbReference>
<evidence type="ECO:0000313" key="2">
    <source>
        <dbReference type="Proteomes" id="UP000286050"/>
    </source>
</evidence>
<dbReference type="EMBL" id="QSJI01000005">
    <property type="protein sequence ID" value="RHD55314.1"/>
    <property type="molecule type" value="Genomic_DNA"/>
</dbReference>
<protein>
    <submittedName>
        <fullName evidence="1">Uncharacterized protein</fullName>
    </submittedName>
</protein>
<proteinExistence type="predicted"/>
<dbReference type="AlphaFoldDB" id="A0A414FVN1"/>
<name>A0A414FVN1_9ACTN</name>